<name>A0A8D9MBD9_BRACM</name>
<dbReference type="AlphaFoldDB" id="A0A8D9MBD9"/>
<feature type="non-terminal residue" evidence="1">
    <location>
        <position position="1"/>
    </location>
</feature>
<evidence type="ECO:0000313" key="1">
    <source>
        <dbReference type="EMBL" id="CAG7905603.1"/>
    </source>
</evidence>
<sequence>DRGGRSLSLRLNTVENRSSYLRFHRARCPKPAVVPSSVYCHSYPPRRHTAAIKRRDPYEDLTRKP</sequence>
<dbReference type="Proteomes" id="UP000694005">
    <property type="component" value="Chromosome A04"/>
</dbReference>
<proteinExistence type="predicted"/>
<accession>A0A8D9MBD9</accession>
<organism evidence="1 2">
    <name type="scientific">Brassica campestris</name>
    <name type="common">Field mustard</name>
    <dbReference type="NCBI Taxonomy" id="3711"/>
    <lineage>
        <taxon>Eukaryota</taxon>
        <taxon>Viridiplantae</taxon>
        <taxon>Streptophyta</taxon>
        <taxon>Embryophyta</taxon>
        <taxon>Tracheophyta</taxon>
        <taxon>Spermatophyta</taxon>
        <taxon>Magnoliopsida</taxon>
        <taxon>eudicotyledons</taxon>
        <taxon>Gunneridae</taxon>
        <taxon>Pentapetalae</taxon>
        <taxon>rosids</taxon>
        <taxon>malvids</taxon>
        <taxon>Brassicales</taxon>
        <taxon>Brassicaceae</taxon>
        <taxon>Brassiceae</taxon>
        <taxon>Brassica</taxon>
    </lineage>
</organism>
<gene>
    <name evidence="1" type="ORF">BRAPAZ1V2_A04P05040.2</name>
</gene>
<protein>
    <submittedName>
        <fullName evidence="1">Uncharacterized protein</fullName>
    </submittedName>
</protein>
<reference evidence="1 2" key="1">
    <citation type="submission" date="2021-07" db="EMBL/GenBank/DDBJ databases">
        <authorList>
            <consortium name="Genoscope - CEA"/>
            <person name="William W."/>
        </authorList>
    </citation>
    <scope>NUCLEOTIDE SEQUENCE [LARGE SCALE GENOMIC DNA]</scope>
</reference>
<dbReference type="Gramene" id="A04p05040.2_BraZ1">
    <property type="protein sequence ID" value="A04p05040.2_BraZ1.CDS.1"/>
    <property type="gene ID" value="A04g05040.2_BraZ1"/>
</dbReference>
<evidence type="ECO:0000313" key="2">
    <source>
        <dbReference type="Proteomes" id="UP000694005"/>
    </source>
</evidence>
<dbReference type="EMBL" id="LS974620">
    <property type="protein sequence ID" value="CAG7905603.1"/>
    <property type="molecule type" value="Genomic_DNA"/>
</dbReference>